<dbReference type="InterPro" id="IPR011659">
    <property type="entry name" value="WD40"/>
</dbReference>
<dbReference type="InterPro" id="IPR011042">
    <property type="entry name" value="6-blade_b-propeller_TolB-like"/>
</dbReference>
<keyword evidence="3" id="KW-1185">Reference proteome</keyword>
<protein>
    <submittedName>
        <fullName evidence="2">PD40 domain-containing protein</fullName>
    </submittedName>
</protein>
<proteinExistence type="inferred from homology"/>
<gene>
    <name evidence="2" type="ORF">J8F10_32880</name>
</gene>
<evidence type="ECO:0000313" key="3">
    <source>
        <dbReference type="Proteomes" id="UP000676565"/>
    </source>
</evidence>
<dbReference type="Pfam" id="PF07676">
    <property type="entry name" value="PD40"/>
    <property type="match status" value="3"/>
</dbReference>
<dbReference type="PANTHER" id="PTHR36842:SF1">
    <property type="entry name" value="PROTEIN TOLB"/>
    <property type="match status" value="1"/>
</dbReference>
<dbReference type="Proteomes" id="UP000676565">
    <property type="component" value="Unassembled WGS sequence"/>
</dbReference>
<accession>A0ABS5C2B0</accession>
<comment type="similarity">
    <text evidence="1">Belongs to the TolB family.</text>
</comment>
<dbReference type="EMBL" id="JAGKQQ010000001">
    <property type="protein sequence ID" value="MBP3960048.1"/>
    <property type="molecule type" value="Genomic_DNA"/>
</dbReference>
<reference evidence="2 3" key="1">
    <citation type="submission" date="2021-04" db="EMBL/GenBank/DDBJ databases">
        <authorList>
            <person name="Ivanova A."/>
        </authorList>
    </citation>
    <scope>NUCLEOTIDE SEQUENCE [LARGE SCALE GENOMIC DNA]</scope>
    <source>
        <strain evidence="2 3">G18</strain>
    </source>
</reference>
<organism evidence="2 3">
    <name type="scientific">Gemmata palustris</name>
    <dbReference type="NCBI Taxonomy" id="2822762"/>
    <lineage>
        <taxon>Bacteria</taxon>
        <taxon>Pseudomonadati</taxon>
        <taxon>Planctomycetota</taxon>
        <taxon>Planctomycetia</taxon>
        <taxon>Gemmatales</taxon>
        <taxon>Gemmataceae</taxon>
        <taxon>Gemmata</taxon>
    </lineage>
</organism>
<sequence>MNSSEVRLTTDGTLKQDPLFVRDELIYTVLESAVQTRLVRLKPGDKAATKLHPAANTSEFEATFTADASTCAFVQSRGNLNLRLVIRDTATGKDAAFEPGSGFAGIRRPSFHPKGERVCFALPAQTGQEIASVGRDGKDRKTLTAGGINNWPAYSPDGARIAFCSSRDGGLALYVMSADGTNVKRIGKLEGMQMRPCWSPDGTRLAFTWNRDGTYDIYAINLDGTGLARLTESGERSDYATWSPDGKSIVFVGERRGKFDLYRVEV</sequence>
<evidence type="ECO:0000313" key="2">
    <source>
        <dbReference type="EMBL" id="MBP3960048.1"/>
    </source>
</evidence>
<dbReference type="Gene3D" id="2.120.10.30">
    <property type="entry name" value="TolB, C-terminal domain"/>
    <property type="match status" value="2"/>
</dbReference>
<name>A0ABS5C2B0_9BACT</name>
<dbReference type="SUPFAM" id="SSF82171">
    <property type="entry name" value="DPP6 N-terminal domain-like"/>
    <property type="match status" value="1"/>
</dbReference>
<evidence type="ECO:0000256" key="1">
    <source>
        <dbReference type="ARBA" id="ARBA00009820"/>
    </source>
</evidence>
<comment type="caution">
    <text evidence="2">The sequence shown here is derived from an EMBL/GenBank/DDBJ whole genome shotgun (WGS) entry which is preliminary data.</text>
</comment>
<dbReference type="RefSeq" id="WP_210661046.1">
    <property type="nucleotide sequence ID" value="NZ_JAGKQQ010000001.1"/>
</dbReference>
<dbReference type="PANTHER" id="PTHR36842">
    <property type="entry name" value="PROTEIN TOLB HOMOLOG"/>
    <property type="match status" value="1"/>
</dbReference>